<reference evidence="2 3" key="1">
    <citation type="submission" date="2020-08" db="EMBL/GenBank/DDBJ databases">
        <authorList>
            <person name="Koutsovoulos G."/>
            <person name="Danchin GJ E."/>
        </authorList>
    </citation>
    <scope>NUCLEOTIDE SEQUENCE [LARGE SCALE GENOMIC DNA]</scope>
</reference>
<evidence type="ECO:0000313" key="2">
    <source>
        <dbReference type="EMBL" id="CAD2196215.1"/>
    </source>
</evidence>
<comment type="caution">
    <text evidence="2">The sequence shown here is derived from an EMBL/GenBank/DDBJ whole genome shotgun (WGS) entry which is preliminary data.</text>
</comment>
<proteinExistence type="predicted"/>
<dbReference type="EMBL" id="CAJEWN010001292">
    <property type="protein sequence ID" value="CAD2196215.1"/>
    <property type="molecule type" value="Genomic_DNA"/>
</dbReference>
<protein>
    <submittedName>
        <fullName evidence="2">Uncharacterized protein</fullName>
    </submittedName>
</protein>
<dbReference type="EMBL" id="CAJEWN010000213">
    <property type="protein sequence ID" value="CAD2173152.1"/>
    <property type="molecule type" value="Genomic_DNA"/>
</dbReference>
<organism evidence="2 3">
    <name type="scientific">Meloidogyne enterolobii</name>
    <name type="common">Root-knot nematode worm</name>
    <name type="synonym">Meloidogyne mayaguensis</name>
    <dbReference type="NCBI Taxonomy" id="390850"/>
    <lineage>
        <taxon>Eukaryota</taxon>
        <taxon>Metazoa</taxon>
        <taxon>Ecdysozoa</taxon>
        <taxon>Nematoda</taxon>
        <taxon>Chromadorea</taxon>
        <taxon>Rhabditida</taxon>
        <taxon>Tylenchina</taxon>
        <taxon>Tylenchomorpha</taxon>
        <taxon>Tylenchoidea</taxon>
        <taxon>Meloidogynidae</taxon>
        <taxon>Meloidogyninae</taxon>
        <taxon>Meloidogyne</taxon>
    </lineage>
</organism>
<evidence type="ECO:0000313" key="1">
    <source>
        <dbReference type="EMBL" id="CAD2173152.1"/>
    </source>
</evidence>
<gene>
    <name evidence="1" type="ORF">MENT_LOCUS24742</name>
    <name evidence="2" type="ORF">MENT_LOCUS49368</name>
</gene>
<dbReference type="Proteomes" id="UP000580250">
    <property type="component" value="Unassembled WGS sequence"/>
</dbReference>
<accession>A0A6V7XAL1</accession>
<name>A0A6V7XAL1_MELEN</name>
<dbReference type="AlphaFoldDB" id="A0A6V7XAL1"/>
<sequence length="63" mass="7642">MGRKNFKVESRTRKSICLYKNFCKRSVRPITVGFLQFEEILRANLIVEREILIDRRNWKQKQG</sequence>
<evidence type="ECO:0000313" key="3">
    <source>
        <dbReference type="Proteomes" id="UP000580250"/>
    </source>
</evidence>